<dbReference type="EMBL" id="JARPUR010000002">
    <property type="protein sequence ID" value="KAK4881679.1"/>
    <property type="molecule type" value="Genomic_DNA"/>
</dbReference>
<feature type="region of interest" description="Disordered" evidence="1">
    <location>
        <begin position="204"/>
        <end position="224"/>
    </location>
</feature>
<evidence type="ECO:0000313" key="3">
    <source>
        <dbReference type="Proteomes" id="UP001353858"/>
    </source>
</evidence>
<sequence>MSDSESNSSEHELSFYAKDKVKLMKEVLKIIKPKKIKAMAPDCIKHMDIVDINSMLLEELLGISNKRLQYIFKGENADRETSSSESDDEEKEAIDVISLDDISDDDDDFDLCLASTSQNDSSKGRIGKFRKLDINQQQRKPINKNEIKTTIKKEKKTRKLDLKKGIQNKNETEEDRLMNVLELLELQARARAIRSQLAIENEHNKNAAAESTKEVKKENDSDSDAIIIDSPQRNEIVITSESEGEGNCKLSKVKSEGLNESSTKKQKIDVSTKHLRITNDLSEAELNLRKAKLLSKLQKIKLVRNKTRSNKSGATANENIQVNITSKAESQDESNAENVSNQTDNLSKDDSKTEIVKATPKTEDSTAGEAASTSLKQNINFCDNDEIVINLDEDEMDDIE</sequence>
<dbReference type="GO" id="GO:0042981">
    <property type="term" value="P:regulation of apoptotic process"/>
    <property type="evidence" value="ECO:0007669"/>
    <property type="project" value="InterPro"/>
</dbReference>
<keyword evidence="3" id="KW-1185">Reference proteome</keyword>
<feature type="compositionally biased region" description="Basic and acidic residues" evidence="1">
    <location>
        <begin position="204"/>
        <end position="220"/>
    </location>
</feature>
<dbReference type="PANTHER" id="PTHR14740:SF3">
    <property type="entry name" value="CASPASE ACTIVITY AND APOPTOSIS INHIBITOR 1"/>
    <property type="match status" value="1"/>
</dbReference>
<name>A0AAN7PC20_9COLE</name>
<dbReference type="PANTHER" id="PTHR14740">
    <property type="entry name" value="CASPASE ACTIVITY AND APOPTOSIS INHIBITOR 1"/>
    <property type="match status" value="1"/>
</dbReference>
<feature type="region of interest" description="Disordered" evidence="1">
    <location>
        <begin position="327"/>
        <end position="375"/>
    </location>
</feature>
<dbReference type="Proteomes" id="UP001353858">
    <property type="component" value="Unassembled WGS sequence"/>
</dbReference>
<gene>
    <name evidence="2" type="ORF">RN001_004998</name>
</gene>
<protein>
    <submittedName>
        <fullName evidence="2">Uncharacterized protein</fullName>
    </submittedName>
</protein>
<accession>A0AAN7PC20</accession>
<organism evidence="2 3">
    <name type="scientific">Aquatica leii</name>
    <dbReference type="NCBI Taxonomy" id="1421715"/>
    <lineage>
        <taxon>Eukaryota</taxon>
        <taxon>Metazoa</taxon>
        <taxon>Ecdysozoa</taxon>
        <taxon>Arthropoda</taxon>
        <taxon>Hexapoda</taxon>
        <taxon>Insecta</taxon>
        <taxon>Pterygota</taxon>
        <taxon>Neoptera</taxon>
        <taxon>Endopterygota</taxon>
        <taxon>Coleoptera</taxon>
        <taxon>Polyphaga</taxon>
        <taxon>Elateriformia</taxon>
        <taxon>Elateroidea</taxon>
        <taxon>Lampyridae</taxon>
        <taxon>Luciolinae</taxon>
        <taxon>Aquatica</taxon>
    </lineage>
</organism>
<proteinExistence type="predicted"/>
<dbReference type="InterPro" id="IPR038991">
    <property type="entry name" value="CAAP1"/>
</dbReference>
<dbReference type="AlphaFoldDB" id="A0AAN7PC20"/>
<reference evidence="3" key="1">
    <citation type="submission" date="2023-01" db="EMBL/GenBank/DDBJ databases">
        <title>Key to firefly adult light organ development and bioluminescence: homeobox transcription factors regulate luciferase expression and transportation to peroxisome.</title>
        <authorList>
            <person name="Fu X."/>
        </authorList>
    </citation>
    <scope>NUCLEOTIDE SEQUENCE [LARGE SCALE GENOMIC DNA]</scope>
</reference>
<feature type="compositionally biased region" description="Polar residues" evidence="1">
    <location>
        <begin position="336"/>
        <end position="345"/>
    </location>
</feature>
<comment type="caution">
    <text evidence="2">The sequence shown here is derived from an EMBL/GenBank/DDBJ whole genome shotgun (WGS) entry which is preliminary data.</text>
</comment>
<evidence type="ECO:0000313" key="2">
    <source>
        <dbReference type="EMBL" id="KAK4881679.1"/>
    </source>
</evidence>
<evidence type="ECO:0000256" key="1">
    <source>
        <dbReference type="SAM" id="MobiDB-lite"/>
    </source>
</evidence>
<dbReference type="Pfam" id="PF15335">
    <property type="entry name" value="CAAP1"/>
    <property type="match status" value="1"/>
</dbReference>
<feature type="compositionally biased region" description="Basic and acidic residues" evidence="1">
    <location>
        <begin position="346"/>
        <end position="364"/>
    </location>
</feature>